<dbReference type="Proteomes" id="UP001148662">
    <property type="component" value="Unassembled WGS sequence"/>
</dbReference>
<proteinExistence type="predicted"/>
<comment type="caution">
    <text evidence="1">The sequence shown here is derived from an EMBL/GenBank/DDBJ whole genome shotgun (WGS) entry which is preliminary data.</text>
</comment>
<dbReference type="EMBL" id="JANHOG010000022">
    <property type="protein sequence ID" value="KAJ3559504.1"/>
    <property type="molecule type" value="Genomic_DNA"/>
</dbReference>
<gene>
    <name evidence="1" type="ORF">NM688_g305</name>
</gene>
<sequence>MANQLQSITEQLASMRRFQTRAMAREDEDETLDAKASMYKKEEAWETVVDTLKEREKATTDSWKDELNNLLIFTGLFSAIVTAFTVVSLSWLQQDSGDATNILLAHISLQLSSFVISTGHVNSSVPSVPLVNVTSSFIPSGYAVPVNVLWVLSLTLSLIAAFFAITVQQWLRQLQLPLGIPLRKAAHMLSLRYDGLQAWQVPGIISLLPLLLQVAVILFLTGLFIVFRALNHTVTIVFGSVTSLGLLALLIMTVVPLISVRCPYKSPFIPTLAIVLQWISYPFALLPLGILYAVKLVCRSRTVYLWLIRHNLHDVYLDQVVMRYHSLYDYIWSFGRHMLVGNITQFWVLRECRHVAALDHYDSFNLDDSSLADVVLSTSSSSVPTILRCFEDINHEWADIIFANVVERSVAGIAPTDEDGLKIHVPTSAGLYEVWDVSKAPRIRQWFSIRHSRLGWHLLRHRDQLHSSRFPWPVLYLFNELSKIVIPIRPSFTRLLFRVFTRPEMHGNTPTSALYGLYPARLLLETLQEDAISISIRIDQQDLTTFAAASSALSRQFTSISPCDPDVLRLRLTWSASALVIMVANGSVFDAVGSDVIGSLISLLENSEVLDTLALSIQEYYTSRPDYALPFVIQAICEAMLKLTSCRTDAITRDPITPLYARLIASLRAVCEKLQEEDQVEVTKHLDWLDEVVASRAISLSGSVHAEVAVSEADETA</sequence>
<name>A0ACC1TFG8_9APHY</name>
<organism evidence="1 2">
    <name type="scientific">Phlebia brevispora</name>
    <dbReference type="NCBI Taxonomy" id="194682"/>
    <lineage>
        <taxon>Eukaryota</taxon>
        <taxon>Fungi</taxon>
        <taxon>Dikarya</taxon>
        <taxon>Basidiomycota</taxon>
        <taxon>Agaricomycotina</taxon>
        <taxon>Agaricomycetes</taxon>
        <taxon>Polyporales</taxon>
        <taxon>Meruliaceae</taxon>
        <taxon>Phlebia</taxon>
    </lineage>
</organism>
<keyword evidence="2" id="KW-1185">Reference proteome</keyword>
<evidence type="ECO:0000313" key="2">
    <source>
        <dbReference type="Proteomes" id="UP001148662"/>
    </source>
</evidence>
<accession>A0ACC1TFG8</accession>
<protein>
    <submittedName>
        <fullName evidence="1">Uncharacterized protein</fullName>
    </submittedName>
</protein>
<evidence type="ECO:0000313" key="1">
    <source>
        <dbReference type="EMBL" id="KAJ3559504.1"/>
    </source>
</evidence>
<reference evidence="1" key="1">
    <citation type="submission" date="2022-07" db="EMBL/GenBank/DDBJ databases">
        <title>Genome Sequence of Phlebia brevispora.</title>
        <authorList>
            <person name="Buettner E."/>
        </authorList>
    </citation>
    <scope>NUCLEOTIDE SEQUENCE</scope>
    <source>
        <strain evidence="1">MPL23</strain>
    </source>
</reference>